<dbReference type="SUPFAM" id="SSF90123">
    <property type="entry name" value="ABC transporter transmembrane region"/>
    <property type="match status" value="1"/>
</dbReference>
<dbReference type="InterPro" id="IPR036640">
    <property type="entry name" value="ABC1_TM_sf"/>
</dbReference>
<evidence type="ECO:0000259" key="9">
    <source>
        <dbReference type="PROSITE" id="PS50929"/>
    </source>
</evidence>
<keyword evidence="2" id="KW-0813">Transport</keyword>
<dbReference type="EMBL" id="VEPZ02001139">
    <property type="protein sequence ID" value="KAE8692165.1"/>
    <property type="molecule type" value="Genomic_DNA"/>
</dbReference>
<feature type="transmembrane region" description="Helical" evidence="8">
    <location>
        <begin position="592"/>
        <end position="613"/>
    </location>
</feature>
<dbReference type="PANTHER" id="PTHR24223">
    <property type="entry name" value="ATP-BINDING CASSETTE SUB-FAMILY C"/>
    <property type="match status" value="1"/>
</dbReference>
<dbReference type="InterPro" id="IPR011527">
    <property type="entry name" value="ABC1_TM_dom"/>
</dbReference>
<keyword evidence="3 8" id="KW-0812">Transmembrane</keyword>
<dbReference type="Gene3D" id="3.40.50.300">
    <property type="entry name" value="P-loop containing nucleotide triphosphate hydrolases"/>
    <property type="match status" value="1"/>
</dbReference>
<dbReference type="InterPro" id="IPR003439">
    <property type="entry name" value="ABC_transporter-like_ATP-bd"/>
</dbReference>
<evidence type="ECO:0000313" key="10">
    <source>
        <dbReference type="EMBL" id="KAE8692165.1"/>
    </source>
</evidence>
<dbReference type="CDD" id="cd18579">
    <property type="entry name" value="ABC_6TM_ABCC_D1"/>
    <property type="match status" value="1"/>
</dbReference>
<feature type="transmembrane region" description="Helical" evidence="8">
    <location>
        <begin position="619"/>
        <end position="642"/>
    </location>
</feature>
<dbReference type="InterPro" id="IPR044746">
    <property type="entry name" value="ABCC_6TM_D1"/>
</dbReference>
<keyword evidence="4" id="KW-0547">Nucleotide-binding</keyword>
<keyword evidence="6 8" id="KW-1133">Transmembrane helix</keyword>
<feature type="transmembrane region" description="Helical" evidence="8">
    <location>
        <begin position="557"/>
        <end position="580"/>
    </location>
</feature>
<dbReference type="Pfam" id="PF00664">
    <property type="entry name" value="ABC_membrane"/>
    <property type="match status" value="1"/>
</dbReference>
<sequence>MSSRHRHIKFFIPFFLRHSTISQQSRFSPSETHLLAFIKSAFDQLQGPHHFWLNEDDGNKEILKKGGTVLVVAGRFFENSEKEGRHPGVILEKVKLLKQRFPSIVVIGFQDRISLTDEACFILSKDFKNPLVFPEKDLDIAMLNKDFEELSMQCKVKNTSVHNLQSFEDGEFESAKLLRPAASFYHDSEDCLYIVDSEVLINIIGLVPYVKNHAIRRADLEKRVLETIYPTSSNKRSTSLWTWIRTKLGFANDAVVKFKEHDSRALMCPWHLIKSGDNNFLIASRSFENLWVMDFASGVIKEAVKGLPNTLEFCRHFISEKGVLKLNRESEISSNFQFSNLGMLDLPYWLSFPLERFYALAAGLSVGQTDHIQKFSLLPGKVDIRLSIDIPNDTELVEPLHESCIWCQARGNATELSVVESVAGSSEKVGVAQQWYDELDNLAFESELVIEDDNATMDTNSQDKRIHIDCIVNTSPGTSEVIIYAALYLKLRRNHVVEDDNNQEKFAARIAIILNPKGNERICFHKDDSVPNSSPIRGSITVCGERQQVIVRVGFKLSVFCCFYVLLVQVVVLGFDGFGLIRKAVDGKVVDWFALALPAAQCFAWFVLSFSALHYGSNYYSSHVVANFAVTPALAFLCFVAIRGETGIEVCRNSELQEPLLLEEEARCLKVTPYSDAGLFSLVTLSWLNPLLSLGVKRPLELKDIPLLAQKYRAKSNYEVLNFNWEKLKAENLSEQPSLAWALGKSFWKEAVCNAVFALLNTLVSYVGPYMISYFVDYLGGQETFLHEGYVLAGIFFVSKLVETLTTRQWYLGVDILGMHVRSALTAMVYRKGMKLSSLAKQSHTSGEIVNYMAVDVQRVGDYSWYLHDIWMLTLQIILALVILYNNVGIASIATLIATIISIVATVPLAKVQEDYQDKLMAAKDERMRKTSEYKDRISGFLQEDVTIVLPRGMSKMAIEVKDGEFCWNPSSSRPTLSGIQMKVESGMRVAVCGTVGSGKSSFLSCILGEIPKISGEVQVCGTAAYASQLAWIQSENIEENVLFGSPMDKARYKSVINACFDLGKWVGVATDHLFYEKWVDRIPYFLPDLRRTKDVSDPGVGYGQGRISTLEPPFRFRPVTTASPPLIGAGPHRNHFILLKNSKTFRFCLDDTRGFAQKLLLLFPIKILMCYNSTGSNSWIVFWLKILRREDETRTEDFDVVMLQMTPSLSWISFVVKSKSNGPFVVKLNLRCLESNILRCEVEIGSETGKLLLTTSGPFFVKLNLRCLESNIFHCEVEIGSEIGKLLLTTSGPFVVKLNLRCLESNIPRCEIGSEIGKLLLTTSGPFVVKLNLRCLETNILRCEVEIGSEIGKLFIDNQRSLRREVELAFGPFVVKLNLHCLESNILRCEVEIGSEIGKLLLTTSGPSVVKLNLRCLESNILRCEVEIGSG</sequence>
<dbReference type="InterPro" id="IPR027417">
    <property type="entry name" value="P-loop_NTPase"/>
</dbReference>
<protein>
    <submittedName>
        <fullName evidence="10">ABC transporter C family member 13</fullName>
    </submittedName>
</protein>
<evidence type="ECO:0000256" key="6">
    <source>
        <dbReference type="ARBA" id="ARBA00022989"/>
    </source>
</evidence>
<reference evidence="10" key="1">
    <citation type="submission" date="2019-09" db="EMBL/GenBank/DDBJ databases">
        <title>Draft genome information of white flower Hibiscus syriacus.</title>
        <authorList>
            <person name="Kim Y.-M."/>
        </authorList>
    </citation>
    <scope>NUCLEOTIDE SEQUENCE [LARGE SCALE GENOMIC DNA]</scope>
    <source>
        <strain evidence="10">YM2019G1</strain>
    </source>
</reference>
<comment type="subcellular location">
    <subcellularLocation>
        <location evidence="1">Membrane</location>
        <topology evidence="1">Multi-pass membrane protein</topology>
    </subcellularLocation>
</comment>
<comment type="caution">
    <text evidence="10">The sequence shown here is derived from an EMBL/GenBank/DDBJ whole genome shotgun (WGS) entry which is preliminary data.</text>
</comment>
<feature type="transmembrane region" description="Helical" evidence="8">
    <location>
        <begin position="890"/>
        <end position="910"/>
    </location>
</feature>
<dbReference type="GO" id="GO:0005524">
    <property type="term" value="F:ATP binding"/>
    <property type="evidence" value="ECO:0007669"/>
    <property type="project" value="UniProtKB-KW"/>
</dbReference>
<dbReference type="FunFam" id="1.20.1560.10:FF:000003">
    <property type="entry name" value="ABC transporter C family member 10"/>
    <property type="match status" value="1"/>
</dbReference>
<keyword evidence="5" id="KW-0067">ATP-binding</keyword>
<feature type="transmembrane region" description="Helical" evidence="8">
    <location>
        <begin position="863"/>
        <end position="884"/>
    </location>
</feature>
<dbReference type="InterPro" id="IPR050173">
    <property type="entry name" value="ABC_transporter_C-like"/>
</dbReference>
<evidence type="ECO:0000256" key="7">
    <source>
        <dbReference type="ARBA" id="ARBA00023136"/>
    </source>
</evidence>
<keyword evidence="11" id="KW-1185">Reference proteome</keyword>
<evidence type="ECO:0000256" key="5">
    <source>
        <dbReference type="ARBA" id="ARBA00022840"/>
    </source>
</evidence>
<evidence type="ECO:0000256" key="1">
    <source>
        <dbReference type="ARBA" id="ARBA00004141"/>
    </source>
</evidence>
<dbReference type="PANTHER" id="PTHR24223:SF189">
    <property type="entry name" value="ABC TRANSPORTER C FAMILY MEMBER 5"/>
    <property type="match status" value="1"/>
</dbReference>
<accession>A0A6A2ZMP1</accession>
<dbReference type="Proteomes" id="UP000436088">
    <property type="component" value="Unassembled WGS sequence"/>
</dbReference>
<evidence type="ECO:0000256" key="4">
    <source>
        <dbReference type="ARBA" id="ARBA00022741"/>
    </source>
</evidence>
<evidence type="ECO:0000256" key="2">
    <source>
        <dbReference type="ARBA" id="ARBA00022448"/>
    </source>
</evidence>
<dbReference type="GO" id="GO:0016020">
    <property type="term" value="C:membrane"/>
    <property type="evidence" value="ECO:0007669"/>
    <property type="project" value="UniProtKB-SubCell"/>
</dbReference>
<organism evidence="10 11">
    <name type="scientific">Hibiscus syriacus</name>
    <name type="common">Rose of Sharon</name>
    <dbReference type="NCBI Taxonomy" id="106335"/>
    <lineage>
        <taxon>Eukaryota</taxon>
        <taxon>Viridiplantae</taxon>
        <taxon>Streptophyta</taxon>
        <taxon>Embryophyta</taxon>
        <taxon>Tracheophyta</taxon>
        <taxon>Spermatophyta</taxon>
        <taxon>Magnoliopsida</taxon>
        <taxon>eudicotyledons</taxon>
        <taxon>Gunneridae</taxon>
        <taxon>Pentapetalae</taxon>
        <taxon>rosids</taxon>
        <taxon>malvids</taxon>
        <taxon>Malvales</taxon>
        <taxon>Malvaceae</taxon>
        <taxon>Malvoideae</taxon>
        <taxon>Hibiscus</taxon>
    </lineage>
</organism>
<proteinExistence type="predicted"/>
<dbReference type="GO" id="GO:0016887">
    <property type="term" value="F:ATP hydrolysis activity"/>
    <property type="evidence" value="ECO:0007669"/>
    <property type="project" value="InterPro"/>
</dbReference>
<dbReference type="GO" id="GO:0140359">
    <property type="term" value="F:ABC-type transporter activity"/>
    <property type="evidence" value="ECO:0007669"/>
    <property type="project" value="InterPro"/>
</dbReference>
<keyword evidence="7 8" id="KW-0472">Membrane</keyword>
<gene>
    <name evidence="10" type="ORF">F3Y22_tig00110858pilonHSYRG00159</name>
</gene>
<name>A0A6A2ZMP1_HIBSY</name>
<feature type="domain" description="ABC transmembrane type-1" evidence="9">
    <location>
        <begin position="755"/>
        <end position="934"/>
    </location>
</feature>
<evidence type="ECO:0000256" key="3">
    <source>
        <dbReference type="ARBA" id="ARBA00022692"/>
    </source>
</evidence>
<evidence type="ECO:0000256" key="8">
    <source>
        <dbReference type="SAM" id="Phobius"/>
    </source>
</evidence>
<dbReference type="Pfam" id="PF00005">
    <property type="entry name" value="ABC_tran"/>
    <property type="match status" value="1"/>
</dbReference>
<feature type="transmembrane region" description="Helical" evidence="8">
    <location>
        <begin position="751"/>
        <end position="772"/>
    </location>
</feature>
<dbReference type="Gene3D" id="1.20.1560.10">
    <property type="entry name" value="ABC transporter type 1, transmembrane domain"/>
    <property type="match status" value="1"/>
</dbReference>
<dbReference type="SUPFAM" id="SSF52540">
    <property type="entry name" value="P-loop containing nucleoside triphosphate hydrolases"/>
    <property type="match status" value="1"/>
</dbReference>
<evidence type="ECO:0000313" key="11">
    <source>
        <dbReference type="Proteomes" id="UP000436088"/>
    </source>
</evidence>
<dbReference type="PROSITE" id="PS50929">
    <property type="entry name" value="ABC_TM1F"/>
    <property type="match status" value="1"/>
</dbReference>